<dbReference type="PANTHER" id="PTHR43800">
    <property type="entry name" value="PEPTIDYL-LYSINE N-ACETYLTRANSFERASE YJAB"/>
    <property type="match status" value="1"/>
</dbReference>
<sequence>MLPATLAPFPPERRPALAGVADGTGWQWRALRDDDLPWLVPLYASTREEELRSVPWPDAAKRQFLSQQFVAQHQHYLAHHPRAHYLAILREGQPVGRFYVDEDGEEDLIVDISLLPSSRGTGTGTAVIGCQQQACAARGRALRLHVMQHNHAALRLYQRMGFVASAAAAAGELYLPMRWEPTHRPLS</sequence>
<dbReference type="InterPro" id="IPR016181">
    <property type="entry name" value="Acyl_CoA_acyltransferase"/>
</dbReference>
<organism evidence="4 5">
    <name type="scientific">Stenotrophomonas nematodicola</name>
    <dbReference type="NCBI Taxonomy" id="2656746"/>
    <lineage>
        <taxon>Bacteria</taxon>
        <taxon>Pseudomonadati</taxon>
        <taxon>Pseudomonadota</taxon>
        <taxon>Gammaproteobacteria</taxon>
        <taxon>Lysobacterales</taxon>
        <taxon>Lysobacteraceae</taxon>
        <taxon>Stenotrophomonas</taxon>
    </lineage>
</organism>
<dbReference type="Proteomes" id="UP001605261">
    <property type="component" value="Unassembled WGS sequence"/>
</dbReference>
<dbReference type="SUPFAM" id="SSF55729">
    <property type="entry name" value="Acyl-CoA N-acyltransferases (Nat)"/>
    <property type="match status" value="1"/>
</dbReference>
<name>A0ABW7D5S4_9GAMM</name>
<dbReference type="RefSeq" id="WP_394164731.1">
    <property type="nucleotide sequence ID" value="NZ_JBHGCJ010000021.1"/>
</dbReference>
<accession>A0ABW7D5S4</accession>
<dbReference type="PROSITE" id="PS51186">
    <property type="entry name" value="GNAT"/>
    <property type="match status" value="1"/>
</dbReference>
<evidence type="ECO:0000259" key="3">
    <source>
        <dbReference type="PROSITE" id="PS51186"/>
    </source>
</evidence>
<dbReference type="InterPro" id="IPR000182">
    <property type="entry name" value="GNAT_dom"/>
</dbReference>
<dbReference type="Pfam" id="PF00583">
    <property type="entry name" value="Acetyltransf_1"/>
    <property type="match status" value="1"/>
</dbReference>
<evidence type="ECO:0000313" key="4">
    <source>
        <dbReference type="EMBL" id="MFG6111488.1"/>
    </source>
</evidence>
<keyword evidence="5" id="KW-1185">Reference proteome</keyword>
<dbReference type="PANTHER" id="PTHR43800:SF1">
    <property type="entry name" value="PEPTIDYL-LYSINE N-ACETYLTRANSFERASE YJAB"/>
    <property type="match status" value="1"/>
</dbReference>
<reference evidence="4 5" key="1">
    <citation type="submission" date="2024-09" db="EMBL/GenBank/DDBJ databases">
        <authorList>
            <consortium name="All-Russian atlas of soil microorganisms"/>
            <consortium name="as a basis for the search for new antimicrobial producers and enzymes with unique properties"/>
            <person name="Sokolova E.A."/>
            <person name="Voronina E.N."/>
        </authorList>
    </citation>
    <scope>NUCLEOTIDE SEQUENCE [LARGE SCALE GENOMIC DNA]</scope>
    <source>
        <strain evidence="4 5">AF-22b-331.1</strain>
    </source>
</reference>
<evidence type="ECO:0000256" key="1">
    <source>
        <dbReference type="ARBA" id="ARBA00022679"/>
    </source>
</evidence>
<protein>
    <submittedName>
        <fullName evidence="4">N-acetyltransferase family protein</fullName>
    </submittedName>
</protein>
<comment type="caution">
    <text evidence="4">The sequence shown here is derived from an EMBL/GenBank/DDBJ whole genome shotgun (WGS) entry which is preliminary data.</text>
</comment>
<evidence type="ECO:0000256" key="2">
    <source>
        <dbReference type="ARBA" id="ARBA00023315"/>
    </source>
</evidence>
<dbReference type="EMBL" id="JBHGCJ010000021">
    <property type="protein sequence ID" value="MFG6111488.1"/>
    <property type="molecule type" value="Genomic_DNA"/>
</dbReference>
<gene>
    <name evidence="4" type="ORF">ACEU0G_001824</name>
</gene>
<dbReference type="Gene3D" id="3.40.630.30">
    <property type="match status" value="1"/>
</dbReference>
<keyword evidence="1" id="KW-0808">Transferase</keyword>
<evidence type="ECO:0000313" key="5">
    <source>
        <dbReference type="Proteomes" id="UP001605261"/>
    </source>
</evidence>
<feature type="domain" description="N-acetyltransferase" evidence="3">
    <location>
        <begin position="40"/>
        <end position="182"/>
    </location>
</feature>
<keyword evidence="2" id="KW-0012">Acyltransferase</keyword>
<proteinExistence type="predicted"/>